<evidence type="ECO:0000256" key="4">
    <source>
        <dbReference type="ARBA" id="ARBA00022833"/>
    </source>
</evidence>
<dbReference type="GO" id="GO:0016788">
    <property type="term" value="F:hydrolase activity, acting on ester bonds"/>
    <property type="evidence" value="ECO:0007669"/>
    <property type="project" value="InterPro"/>
</dbReference>
<dbReference type="SUPFAM" id="SSF53187">
    <property type="entry name" value="Zn-dependent exopeptidases"/>
    <property type="match status" value="1"/>
</dbReference>
<dbReference type="InterPro" id="IPR053138">
    <property type="entry name" value="N-alpha-Ac-DABA_deacetylase"/>
</dbReference>
<evidence type="ECO:0000313" key="7">
    <source>
        <dbReference type="Proteomes" id="UP001301140"/>
    </source>
</evidence>
<dbReference type="GO" id="GO:0046872">
    <property type="term" value="F:metal ion binding"/>
    <property type="evidence" value="ECO:0007669"/>
    <property type="project" value="UniProtKB-KW"/>
</dbReference>
<dbReference type="InterPro" id="IPR055438">
    <property type="entry name" value="AstE_AspA_cat"/>
</dbReference>
<sequence length="376" mass="39676">MHSELLDLPCPAPGTRRSLKVVRFGRPGARPKAYLQAALHGDELPGVMALAHLEELLAAADAAGRIRGEIVLVPVANPIGLSQSVMGSHAGRYDLASMSNFNRGWPDFLERVAHEAGPRLGLDAAANVALVRAALGEAARSMPAIGENAALRRLLYGLAHDADIVLDLHCDLEAVTHLYLGDPLWPDARDLAADIGSEATLLAEVSGGNPFDEAFSGLWWSLQRRFPDRNLPLACLAATVEYRGLADVSERQGRQDAAGLLRFLTRRGLVAGEVPPPAACPEARPLEGVAMVRAPAAGLVSFEAAPGQEVEEGALLAVLVHPLAGEPSRRRTEVRAPVGGTLFARAACRLARPGDILAKVAGTRPLPGRTGALLSD</sequence>
<organism evidence="6 7">
    <name type="scientific">Marinimicrococcus flavescens</name>
    <dbReference type="NCBI Taxonomy" id="3031815"/>
    <lineage>
        <taxon>Bacteria</taxon>
        <taxon>Pseudomonadati</taxon>
        <taxon>Pseudomonadota</taxon>
        <taxon>Alphaproteobacteria</taxon>
        <taxon>Geminicoccales</taxon>
        <taxon>Geminicoccaceae</taxon>
        <taxon>Marinimicrococcus</taxon>
    </lineage>
</organism>
<evidence type="ECO:0000256" key="2">
    <source>
        <dbReference type="ARBA" id="ARBA00022723"/>
    </source>
</evidence>
<keyword evidence="4" id="KW-0862">Zinc</keyword>
<dbReference type="Gene3D" id="3.40.630.10">
    <property type="entry name" value="Zn peptidases"/>
    <property type="match status" value="1"/>
</dbReference>
<dbReference type="Proteomes" id="UP001301140">
    <property type="component" value="Unassembled WGS sequence"/>
</dbReference>
<dbReference type="PANTHER" id="PTHR37326">
    <property type="entry name" value="BLL3975 PROTEIN"/>
    <property type="match status" value="1"/>
</dbReference>
<dbReference type="CDD" id="cd06250">
    <property type="entry name" value="M14_PaAOTO_like"/>
    <property type="match status" value="1"/>
</dbReference>
<name>A0AAP4D554_9PROT</name>
<evidence type="ECO:0000259" key="5">
    <source>
        <dbReference type="Pfam" id="PF24827"/>
    </source>
</evidence>
<dbReference type="EMBL" id="JARGEQ010000090">
    <property type="protein sequence ID" value="MDF1586510.1"/>
    <property type="molecule type" value="Genomic_DNA"/>
</dbReference>
<comment type="cofactor">
    <cofactor evidence="1">
        <name>Zn(2+)</name>
        <dbReference type="ChEBI" id="CHEBI:29105"/>
    </cofactor>
</comment>
<keyword evidence="3" id="KW-0378">Hydrolase</keyword>
<dbReference type="Pfam" id="PF24827">
    <property type="entry name" value="AstE_AspA_cat"/>
    <property type="match status" value="1"/>
</dbReference>
<keyword evidence="2" id="KW-0479">Metal-binding</keyword>
<accession>A0AAP4D554</accession>
<gene>
    <name evidence="6" type="ORF">PZ740_08950</name>
</gene>
<evidence type="ECO:0000256" key="3">
    <source>
        <dbReference type="ARBA" id="ARBA00022801"/>
    </source>
</evidence>
<dbReference type="AlphaFoldDB" id="A0AAP4D554"/>
<dbReference type="PANTHER" id="PTHR37326:SF1">
    <property type="entry name" value="BLL3975 PROTEIN"/>
    <property type="match status" value="1"/>
</dbReference>
<feature type="domain" description="Succinylglutamate desuccinylase/Aspartoacylase catalytic" evidence="5">
    <location>
        <begin position="31"/>
        <end position="207"/>
    </location>
</feature>
<keyword evidence="7" id="KW-1185">Reference proteome</keyword>
<dbReference type="RefSeq" id="WP_327788925.1">
    <property type="nucleotide sequence ID" value="NZ_JARGEQ010000090.1"/>
</dbReference>
<comment type="caution">
    <text evidence="6">The sequence shown here is derived from an EMBL/GenBank/DDBJ whole genome shotgun (WGS) entry which is preliminary data.</text>
</comment>
<evidence type="ECO:0000256" key="1">
    <source>
        <dbReference type="ARBA" id="ARBA00001947"/>
    </source>
</evidence>
<proteinExistence type="predicted"/>
<protein>
    <submittedName>
        <fullName evidence="6">Succinylglutamate desuccinylase/aspartoacylase family protein</fullName>
    </submittedName>
</protein>
<reference evidence="6 7" key="1">
    <citation type="submission" date="2023-03" db="EMBL/GenBank/DDBJ databases">
        <title>YIM 152171 draft genome.</title>
        <authorList>
            <person name="Yang Z."/>
        </authorList>
    </citation>
    <scope>NUCLEOTIDE SEQUENCE [LARGE SCALE GENOMIC DNA]</scope>
    <source>
        <strain evidence="6 7">YIM 152171</strain>
    </source>
</reference>
<evidence type="ECO:0000313" key="6">
    <source>
        <dbReference type="EMBL" id="MDF1586510.1"/>
    </source>
</evidence>